<evidence type="ECO:0000259" key="5">
    <source>
        <dbReference type="Pfam" id="PF06803"/>
    </source>
</evidence>
<dbReference type="GO" id="GO:0012505">
    <property type="term" value="C:endomembrane system"/>
    <property type="evidence" value="ECO:0007669"/>
    <property type="project" value="UniProtKB-SubCell"/>
</dbReference>
<dbReference type="AlphaFoldDB" id="A0A6J4UI69"/>
<gene>
    <name evidence="6" type="ORF">AVDCRST_MAG19-869</name>
</gene>
<protein>
    <recommendedName>
        <fullName evidence="5">DUF1232 domain-containing protein</fullName>
    </recommendedName>
</protein>
<evidence type="ECO:0000256" key="1">
    <source>
        <dbReference type="ARBA" id="ARBA00004127"/>
    </source>
</evidence>
<dbReference type="InterPro" id="IPR010652">
    <property type="entry name" value="DUF1232"/>
</dbReference>
<dbReference type="Pfam" id="PF06803">
    <property type="entry name" value="DUF1232"/>
    <property type="match status" value="1"/>
</dbReference>
<dbReference type="EMBL" id="CADCWL010000035">
    <property type="protein sequence ID" value="CAA9551527.1"/>
    <property type="molecule type" value="Genomic_DNA"/>
</dbReference>
<comment type="subcellular location">
    <subcellularLocation>
        <location evidence="1">Endomembrane system</location>
        <topology evidence="1">Multi-pass membrane protein</topology>
    </subcellularLocation>
</comment>
<keyword evidence="3" id="KW-1133">Transmembrane helix</keyword>
<organism evidence="6">
    <name type="scientific">uncultured Thermomicrobiales bacterium</name>
    <dbReference type="NCBI Taxonomy" id="1645740"/>
    <lineage>
        <taxon>Bacteria</taxon>
        <taxon>Pseudomonadati</taxon>
        <taxon>Thermomicrobiota</taxon>
        <taxon>Thermomicrobia</taxon>
        <taxon>Thermomicrobiales</taxon>
        <taxon>environmental samples</taxon>
    </lineage>
</organism>
<keyword evidence="4" id="KW-0472">Membrane</keyword>
<evidence type="ECO:0000256" key="3">
    <source>
        <dbReference type="ARBA" id="ARBA00022989"/>
    </source>
</evidence>
<evidence type="ECO:0000256" key="2">
    <source>
        <dbReference type="ARBA" id="ARBA00022692"/>
    </source>
</evidence>
<name>A0A6J4UI69_9BACT</name>
<evidence type="ECO:0000256" key="4">
    <source>
        <dbReference type="ARBA" id="ARBA00023136"/>
    </source>
</evidence>
<proteinExistence type="predicted"/>
<keyword evidence="2" id="KW-0812">Transmembrane</keyword>
<reference evidence="6" key="1">
    <citation type="submission" date="2020-02" db="EMBL/GenBank/DDBJ databases">
        <authorList>
            <person name="Meier V. D."/>
        </authorList>
    </citation>
    <scope>NUCLEOTIDE SEQUENCE</scope>
    <source>
        <strain evidence="6">AVDCRST_MAG19</strain>
    </source>
</reference>
<evidence type="ECO:0000313" key="6">
    <source>
        <dbReference type="EMBL" id="CAA9551527.1"/>
    </source>
</evidence>
<accession>A0A6J4UI69</accession>
<sequence>MTAVPLLTMIYVLSPVDLLPDLLLGLGQVDDIGMIGLALLFVTRVVPMLAPSDVLEEHLAAMGLRDDTRDAGQGTVSRPVVEAEFRVKP</sequence>
<feature type="domain" description="DUF1232" evidence="5">
    <location>
        <begin position="6"/>
        <end position="36"/>
    </location>
</feature>